<dbReference type="GO" id="GO:0009313">
    <property type="term" value="P:oligosaccharide catabolic process"/>
    <property type="evidence" value="ECO:0007669"/>
    <property type="project" value="TreeGrafter"/>
</dbReference>
<dbReference type="InterPro" id="IPR032091">
    <property type="entry name" value="Malt_amylase-like_C"/>
</dbReference>
<comment type="similarity">
    <text evidence="1">Belongs to the glycosyl hydrolase 13 family.</text>
</comment>
<sequence>MSVPSPLRRVLAALALGLMLQAAPAAGAPIPDLGPVAAQPPASALPAGWSRRGVFMEVLVRAYQDSDGDGIGDLNGLTSRLDYLQSLGITGLWLMPVFESEDRDHGYAVKNYRAIEPDYGTLADFDRLLAEAHQRGIAVIVDYVMNHAAAAHPLFEGAYDSRKSPYTDWFIWSEDKPSGWNTFSGEPWREGNQRWYYAVFDTGMPDFNLRNPKVVDFHLDNLRFWLNRGVDGFRFDAVGVLFENSAAGWENQPENHQLLKRVQDLLASYGEKYMVCESPSDPAPFASPDSCGSAFAFGLQKHILSSAKLGRLRDDVLYSLRKMPVPRMATFLANHDHFAGARRARQFDGDEKGYRAAVATLLTLPGLPFLYYGEEIGLGQSQPVSNADQSLRGPMSWSSEPNAGFTTAAKPFRANVANWQTANVAAQEKDPASLLNWYRGLIALRNAEPALSQGNFTALSQRDQPVFAFLREHEGSRLLVLINYARQPAQHALPASFKAADWTVAFPQGAASPFVAAKAGTPVARVQLGAQQVIVLKAR</sequence>
<evidence type="ECO:0000313" key="5">
    <source>
        <dbReference type="Proteomes" id="UP000321832"/>
    </source>
</evidence>
<dbReference type="Gene3D" id="3.90.400.10">
    <property type="entry name" value="Oligo-1,6-glucosidase, Domain 2"/>
    <property type="match status" value="1"/>
</dbReference>
<keyword evidence="5" id="KW-1185">Reference proteome</keyword>
<dbReference type="Gene3D" id="2.60.40.1180">
    <property type="entry name" value="Golgi alpha-mannosidase II"/>
    <property type="match status" value="1"/>
</dbReference>
<name>A0A5C6TZA1_9BURK</name>
<dbReference type="InterPro" id="IPR017853">
    <property type="entry name" value="GH"/>
</dbReference>
<dbReference type="EMBL" id="VOPW01000001">
    <property type="protein sequence ID" value="TXC65984.1"/>
    <property type="molecule type" value="Genomic_DNA"/>
</dbReference>
<dbReference type="Gene3D" id="3.20.20.80">
    <property type="entry name" value="Glycosidases"/>
    <property type="match status" value="2"/>
</dbReference>
<dbReference type="Pfam" id="PF16657">
    <property type="entry name" value="Malt_amylase_C"/>
    <property type="match status" value="1"/>
</dbReference>
<dbReference type="PANTHER" id="PTHR10357:SF179">
    <property type="entry name" value="NEUTRAL AND BASIC AMINO ACID TRANSPORT PROTEIN RBAT"/>
    <property type="match status" value="1"/>
</dbReference>
<evidence type="ECO:0000259" key="3">
    <source>
        <dbReference type="SMART" id="SM00642"/>
    </source>
</evidence>
<dbReference type="InterPro" id="IPR045857">
    <property type="entry name" value="O16G_dom_2"/>
</dbReference>
<dbReference type="Proteomes" id="UP000321832">
    <property type="component" value="Unassembled WGS sequence"/>
</dbReference>
<dbReference type="PANTHER" id="PTHR10357">
    <property type="entry name" value="ALPHA-AMYLASE FAMILY MEMBER"/>
    <property type="match status" value="1"/>
</dbReference>
<feature type="signal peptide" evidence="2">
    <location>
        <begin position="1"/>
        <end position="25"/>
    </location>
</feature>
<dbReference type="SUPFAM" id="SSF51011">
    <property type="entry name" value="Glycosyl hydrolase domain"/>
    <property type="match status" value="1"/>
</dbReference>
<reference evidence="4 5" key="1">
    <citation type="submission" date="2019-08" db="EMBL/GenBank/DDBJ databases">
        <authorList>
            <person name="Khan S.A."/>
            <person name="Jeon C.O."/>
            <person name="Jeong S.E."/>
        </authorList>
    </citation>
    <scope>NUCLEOTIDE SEQUENCE [LARGE SCALE GENOMIC DNA]</scope>
    <source>
        <strain evidence="5">IMCC1728</strain>
    </source>
</reference>
<dbReference type="CDD" id="cd11316">
    <property type="entry name" value="AmyAc_bac2_AmyA"/>
    <property type="match status" value="1"/>
</dbReference>
<proteinExistence type="inferred from homology"/>
<dbReference type="Pfam" id="PF00128">
    <property type="entry name" value="Alpha-amylase"/>
    <property type="match status" value="1"/>
</dbReference>
<keyword evidence="2" id="KW-0732">Signal</keyword>
<gene>
    <name evidence="4" type="ORF">FSC37_08665</name>
</gene>
<evidence type="ECO:0000313" key="4">
    <source>
        <dbReference type="EMBL" id="TXC65984.1"/>
    </source>
</evidence>
<dbReference type="InterPro" id="IPR006047">
    <property type="entry name" value="GH13_cat_dom"/>
</dbReference>
<dbReference type="AlphaFoldDB" id="A0A5C6TZA1"/>
<dbReference type="InterPro" id="IPR013780">
    <property type="entry name" value="Glyco_hydro_b"/>
</dbReference>
<organism evidence="4 5">
    <name type="scientific">Piscinibacter aquaticus</name>
    <dbReference type="NCBI Taxonomy" id="392597"/>
    <lineage>
        <taxon>Bacteria</taxon>
        <taxon>Pseudomonadati</taxon>
        <taxon>Pseudomonadota</taxon>
        <taxon>Betaproteobacteria</taxon>
        <taxon>Burkholderiales</taxon>
        <taxon>Sphaerotilaceae</taxon>
        <taxon>Piscinibacter</taxon>
    </lineage>
</organism>
<comment type="caution">
    <text evidence="4">The sequence shown here is derived from an EMBL/GenBank/DDBJ whole genome shotgun (WGS) entry which is preliminary data.</text>
</comment>
<feature type="domain" description="Glycosyl hydrolase family 13 catalytic" evidence="3">
    <location>
        <begin position="57"/>
        <end position="413"/>
    </location>
</feature>
<evidence type="ECO:0000256" key="1">
    <source>
        <dbReference type="ARBA" id="ARBA00008061"/>
    </source>
</evidence>
<dbReference type="SUPFAM" id="SSF51445">
    <property type="entry name" value="(Trans)glycosidases"/>
    <property type="match status" value="1"/>
</dbReference>
<feature type="chain" id="PRO_5022698133" evidence="2">
    <location>
        <begin position="26"/>
        <end position="539"/>
    </location>
</feature>
<protein>
    <submittedName>
        <fullName evidence="4">DUF3459 domain-containing protein</fullName>
    </submittedName>
</protein>
<dbReference type="SMART" id="SM00642">
    <property type="entry name" value="Aamy"/>
    <property type="match status" value="1"/>
</dbReference>
<evidence type="ECO:0000256" key="2">
    <source>
        <dbReference type="SAM" id="SignalP"/>
    </source>
</evidence>
<dbReference type="GO" id="GO:0004556">
    <property type="term" value="F:alpha-amylase activity"/>
    <property type="evidence" value="ECO:0007669"/>
    <property type="project" value="TreeGrafter"/>
</dbReference>
<accession>A0A5C6TZA1</accession>